<name>A0A1B4XJE0_9GAMM</name>
<keyword evidence="2" id="KW-0813">Transport</keyword>
<dbReference type="GO" id="GO:0015671">
    <property type="term" value="P:oxygen transport"/>
    <property type="evidence" value="ECO:0007669"/>
    <property type="project" value="InterPro"/>
</dbReference>
<dbReference type="AlphaFoldDB" id="A0A1B4XJE0"/>
<protein>
    <submittedName>
        <fullName evidence="7">Globin</fullName>
    </submittedName>
</protein>
<dbReference type="RefSeq" id="WP_096361620.1">
    <property type="nucleotide sequence ID" value="NZ_AP014879.1"/>
</dbReference>
<dbReference type="InterPro" id="IPR009050">
    <property type="entry name" value="Globin-like_sf"/>
</dbReference>
<evidence type="ECO:0000256" key="6">
    <source>
        <dbReference type="PIRSR" id="PIRSR601486-1"/>
    </source>
</evidence>
<dbReference type="Proteomes" id="UP000243180">
    <property type="component" value="Chromosome"/>
</dbReference>
<evidence type="ECO:0000313" key="7">
    <source>
        <dbReference type="EMBL" id="BAV34926.1"/>
    </source>
</evidence>
<sequence>MAKTLYERLGGIEGITRLVDDAVDAHFANPLIKTRFENTPDVERAKRMSVEFFCAGSGGPQAYTGKDLVTAHKGMNISEQEFIAAVDDILSAMDKNNLGDDVKKDVLGVLYSLKGQIIRI</sequence>
<accession>A0A1B4XJE0</accession>
<dbReference type="InterPro" id="IPR012292">
    <property type="entry name" value="Globin/Proto"/>
</dbReference>
<keyword evidence="5 6" id="KW-0408">Iron</keyword>
<reference evidence="7 8" key="1">
    <citation type="submission" date="2015-05" db="EMBL/GenBank/DDBJ databases">
        <title>Complete genome sequence of a sulfur-oxidizing gammaproteobacterium strain HA5.</title>
        <authorList>
            <person name="Miura A."/>
            <person name="Kojima H."/>
            <person name="Fukui M."/>
        </authorList>
    </citation>
    <scope>NUCLEOTIDE SEQUENCE [LARGE SCALE GENOMIC DNA]</scope>
    <source>
        <strain evidence="7 8">HA5</strain>
    </source>
</reference>
<dbReference type="PROSITE" id="PS01213">
    <property type="entry name" value="GLOBIN_FAM_2"/>
    <property type="match status" value="1"/>
</dbReference>
<evidence type="ECO:0000313" key="8">
    <source>
        <dbReference type="Proteomes" id="UP000243180"/>
    </source>
</evidence>
<comment type="cofactor">
    <cofactor evidence="1">
        <name>heme</name>
        <dbReference type="ChEBI" id="CHEBI:30413"/>
    </cofactor>
</comment>
<dbReference type="GO" id="GO:0020037">
    <property type="term" value="F:heme binding"/>
    <property type="evidence" value="ECO:0007669"/>
    <property type="project" value="InterPro"/>
</dbReference>
<dbReference type="GO" id="GO:0019825">
    <property type="term" value="F:oxygen binding"/>
    <property type="evidence" value="ECO:0007669"/>
    <property type="project" value="InterPro"/>
</dbReference>
<organism evidence="7 8">
    <name type="scientific">Sulfuricaulis limicola</name>
    <dbReference type="NCBI Taxonomy" id="1620215"/>
    <lineage>
        <taxon>Bacteria</taxon>
        <taxon>Pseudomonadati</taxon>
        <taxon>Pseudomonadota</taxon>
        <taxon>Gammaproteobacteria</taxon>
        <taxon>Acidiferrobacterales</taxon>
        <taxon>Acidiferrobacteraceae</taxon>
        <taxon>Sulfuricaulis</taxon>
    </lineage>
</organism>
<keyword evidence="4 6" id="KW-0479">Metal-binding</keyword>
<feature type="binding site" description="distal binding residue" evidence="6">
    <location>
        <position position="72"/>
    </location>
    <ligand>
        <name>heme</name>
        <dbReference type="ChEBI" id="CHEBI:30413"/>
    </ligand>
    <ligandPart>
        <name>Fe</name>
        <dbReference type="ChEBI" id="CHEBI:18248"/>
    </ligandPart>
</feature>
<dbReference type="InterPro" id="IPR019795">
    <property type="entry name" value="Globin_bac-like_CS"/>
</dbReference>
<evidence type="ECO:0000256" key="4">
    <source>
        <dbReference type="ARBA" id="ARBA00022723"/>
    </source>
</evidence>
<dbReference type="OrthoDB" id="9795814at2"/>
<dbReference type="InParanoid" id="A0A1B4XJE0"/>
<dbReference type="CDD" id="cd00454">
    <property type="entry name" value="TrHb1_N"/>
    <property type="match status" value="1"/>
</dbReference>
<dbReference type="Pfam" id="PF01152">
    <property type="entry name" value="Bac_globin"/>
    <property type="match status" value="1"/>
</dbReference>
<dbReference type="SUPFAM" id="SSF46458">
    <property type="entry name" value="Globin-like"/>
    <property type="match status" value="1"/>
</dbReference>
<dbReference type="Gene3D" id="1.10.490.10">
    <property type="entry name" value="Globins"/>
    <property type="match status" value="1"/>
</dbReference>
<evidence type="ECO:0000256" key="3">
    <source>
        <dbReference type="ARBA" id="ARBA00022617"/>
    </source>
</evidence>
<keyword evidence="3 6" id="KW-0349">Heme</keyword>
<evidence type="ECO:0000256" key="5">
    <source>
        <dbReference type="ARBA" id="ARBA00023004"/>
    </source>
</evidence>
<evidence type="ECO:0000256" key="2">
    <source>
        <dbReference type="ARBA" id="ARBA00022448"/>
    </source>
</evidence>
<keyword evidence="8" id="KW-1185">Reference proteome</keyword>
<dbReference type="KEGG" id="slim:SCL_2649"/>
<dbReference type="GO" id="GO:0046872">
    <property type="term" value="F:metal ion binding"/>
    <property type="evidence" value="ECO:0007669"/>
    <property type="project" value="UniProtKB-KW"/>
</dbReference>
<proteinExistence type="predicted"/>
<gene>
    <name evidence="7" type="ORF">SCL_2649</name>
</gene>
<evidence type="ECO:0000256" key="1">
    <source>
        <dbReference type="ARBA" id="ARBA00001971"/>
    </source>
</evidence>
<dbReference type="InterPro" id="IPR001486">
    <property type="entry name" value="Hemoglobin_trunc"/>
</dbReference>
<dbReference type="EMBL" id="AP014879">
    <property type="protein sequence ID" value="BAV34926.1"/>
    <property type="molecule type" value="Genomic_DNA"/>
</dbReference>